<dbReference type="InterPro" id="IPR012340">
    <property type="entry name" value="NA-bd_OB-fold"/>
</dbReference>
<dbReference type="CDD" id="cd02798">
    <property type="entry name" value="tRNA_bind_CsaA"/>
    <property type="match status" value="1"/>
</dbReference>
<dbReference type="NCBIfam" id="TIGR02222">
    <property type="entry name" value="chap_CsaA"/>
    <property type="match status" value="1"/>
</dbReference>
<reference evidence="4" key="1">
    <citation type="submission" date="2018-05" db="EMBL/GenBank/DDBJ databases">
        <authorList>
            <person name="Lanie J.A."/>
            <person name="Ng W.-L."/>
            <person name="Kazmierczak K.M."/>
            <person name="Andrzejewski T.M."/>
            <person name="Davidsen T.M."/>
            <person name="Wayne K.J."/>
            <person name="Tettelin H."/>
            <person name="Glass J.I."/>
            <person name="Rusch D."/>
            <person name="Podicherti R."/>
            <person name="Tsui H.-C.T."/>
            <person name="Winkler M.E."/>
        </authorList>
    </citation>
    <scope>NUCLEOTIDE SEQUENCE</scope>
</reference>
<name>A0A382TMB8_9ZZZZ</name>
<dbReference type="InterPro" id="IPR008231">
    <property type="entry name" value="CsaA"/>
</dbReference>
<dbReference type="EMBL" id="UINC01137711">
    <property type="protein sequence ID" value="SVD23216.1"/>
    <property type="molecule type" value="Genomic_DNA"/>
</dbReference>
<dbReference type="PANTHER" id="PTHR11586:SF37">
    <property type="entry name" value="TRNA-BINDING DOMAIN-CONTAINING PROTEIN"/>
    <property type="match status" value="1"/>
</dbReference>
<organism evidence="4">
    <name type="scientific">marine metagenome</name>
    <dbReference type="NCBI Taxonomy" id="408172"/>
    <lineage>
        <taxon>unclassified sequences</taxon>
        <taxon>metagenomes</taxon>
        <taxon>ecological metagenomes</taxon>
    </lineage>
</organism>
<dbReference type="Pfam" id="PF01588">
    <property type="entry name" value="tRNA_bind"/>
    <property type="match status" value="1"/>
</dbReference>
<evidence type="ECO:0000313" key="4">
    <source>
        <dbReference type="EMBL" id="SVD23216.1"/>
    </source>
</evidence>
<dbReference type="GO" id="GO:0000049">
    <property type="term" value="F:tRNA binding"/>
    <property type="evidence" value="ECO:0007669"/>
    <property type="project" value="UniProtKB-KW"/>
</dbReference>
<dbReference type="PROSITE" id="PS50886">
    <property type="entry name" value="TRBD"/>
    <property type="match status" value="1"/>
</dbReference>
<evidence type="ECO:0000256" key="2">
    <source>
        <dbReference type="ARBA" id="ARBA00022884"/>
    </source>
</evidence>
<accession>A0A382TMB8</accession>
<feature type="domain" description="TRNA-binding" evidence="3">
    <location>
        <begin position="7"/>
        <end position="111"/>
    </location>
</feature>
<dbReference type="NCBIfam" id="NF007494">
    <property type="entry name" value="PRK10089.1-3"/>
    <property type="match status" value="1"/>
</dbReference>
<dbReference type="NCBIfam" id="NF007495">
    <property type="entry name" value="PRK10089.1-4"/>
    <property type="match status" value="1"/>
</dbReference>
<dbReference type="InterPro" id="IPR051270">
    <property type="entry name" value="Tyrosine-tRNA_ligase_regulator"/>
</dbReference>
<dbReference type="PANTHER" id="PTHR11586">
    <property type="entry name" value="TRNA-AMINOACYLATION COFACTOR ARC1 FAMILY MEMBER"/>
    <property type="match status" value="1"/>
</dbReference>
<proteinExistence type="predicted"/>
<protein>
    <recommendedName>
        <fullName evidence="3">tRNA-binding domain-containing protein</fullName>
    </recommendedName>
</protein>
<dbReference type="InterPro" id="IPR002547">
    <property type="entry name" value="tRNA-bd_dom"/>
</dbReference>
<evidence type="ECO:0000256" key="1">
    <source>
        <dbReference type="ARBA" id="ARBA00022555"/>
    </source>
</evidence>
<dbReference type="AlphaFoldDB" id="A0A382TMB8"/>
<dbReference type="NCBIfam" id="NF007493">
    <property type="entry name" value="PRK10089.1-2"/>
    <property type="match status" value="1"/>
</dbReference>
<keyword evidence="2" id="KW-0694">RNA-binding</keyword>
<dbReference type="FunFam" id="2.40.50.140:FF:000165">
    <property type="entry name" value="Chaperone CsaA"/>
    <property type="match status" value="1"/>
</dbReference>
<dbReference type="Gene3D" id="2.40.50.140">
    <property type="entry name" value="Nucleic acid-binding proteins"/>
    <property type="match status" value="1"/>
</dbReference>
<keyword evidence="1" id="KW-0820">tRNA-binding</keyword>
<gene>
    <name evidence="4" type="ORF">METZ01_LOCUS376070</name>
</gene>
<sequence>MKITWQDFEKVDIRVGTIIKAEDFPEARSPAYILHVDFGSEVGIKKSSAQITNLYTKEQLENKQVMGVVNFHPKQVGPMMSECLVLGFYNQDKSVVLARPDMPVENGARLL</sequence>
<evidence type="ECO:0000259" key="3">
    <source>
        <dbReference type="PROSITE" id="PS50886"/>
    </source>
</evidence>
<dbReference type="SUPFAM" id="SSF50249">
    <property type="entry name" value="Nucleic acid-binding proteins"/>
    <property type="match status" value="1"/>
</dbReference>